<dbReference type="InterPro" id="IPR035326">
    <property type="entry name" value="Beta_sandwich_Seath"/>
</dbReference>
<organism evidence="2 3">
    <name type="scientific">Brevibacillus brevis</name>
    <name type="common">Bacillus brevis</name>
    <dbReference type="NCBI Taxonomy" id="1393"/>
    <lineage>
        <taxon>Bacteria</taxon>
        <taxon>Bacillati</taxon>
        <taxon>Bacillota</taxon>
        <taxon>Bacilli</taxon>
        <taxon>Bacillales</taxon>
        <taxon>Paenibacillaceae</taxon>
        <taxon>Brevibacillus</taxon>
    </lineage>
</organism>
<dbReference type="Gene3D" id="3.40.50.11790">
    <property type="match status" value="1"/>
</dbReference>
<protein>
    <submittedName>
        <fullName evidence="2">Phage tail protein</fullName>
    </submittedName>
</protein>
<dbReference type="Gene3D" id="3.30.1370.220">
    <property type="match status" value="1"/>
</dbReference>
<dbReference type="Pfam" id="PF17481">
    <property type="entry name" value="Phage_sheath_domII"/>
    <property type="match status" value="1"/>
</dbReference>
<name>A0A2Z4MK66_BREBE</name>
<feature type="domain" description="Phage tail sheath protein-like beta-sandwich" evidence="1">
    <location>
        <begin position="90"/>
        <end position="189"/>
    </location>
</feature>
<dbReference type="RefSeq" id="WP_048033497.1">
    <property type="nucleotide sequence ID" value="NZ_CP030117.1"/>
</dbReference>
<proteinExistence type="predicted"/>
<reference evidence="2 3" key="1">
    <citation type="journal article" date="2015" name="Genome Announc.">
        <title>Draft Genome Sequence of Brevibacillus brevis DZQ7, a Plant Growth-Promoting Rhizobacterium with Broad-Spectrum Antimicrobial Activity.</title>
        <authorList>
            <person name="Hou Q."/>
            <person name="Wang C."/>
            <person name="Hou X."/>
            <person name="Xia Z."/>
            <person name="Ye J."/>
            <person name="Liu K."/>
            <person name="Liu H."/>
            <person name="Wang J."/>
            <person name="Guo H."/>
            <person name="Yu X."/>
            <person name="Yang Y."/>
            <person name="Du B."/>
            <person name="Ding Y."/>
        </authorList>
    </citation>
    <scope>NUCLEOTIDE SEQUENCE [LARGE SCALE GENOMIC DNA]</scope>
    <source>
        <strain evidence="2 3">DZQ7</strain>
    </source>
</reference>
<evidence type="ECO:0000259" key="1">
    <source>
        <dbReference type="Pfam" id="PF17481"/>
    </source>
</evidence>
<dbReference type="Proteomes" id="UP000036061">
    <property type="component" value="Chromosome"/>
</dbReference>
<gene>
    <name evidence="2" type="ORF">AB432_018310</name>
</gene>
<dbReference type="Gene3D" id="2.60.40.4290">
    <property type="match status" value="1"/>
</dbReference>
<dbReference type="AlphaFoldDB" id="A0A2Z4MK66"/>
<accession>A0A2Z4MK66</accession>
<dbReference type="Gene3D" id="3.30.1490.360">
    <property type="match status" value="1"/>
</dbReference>
<evidence type="ECO:0000313" key="3">
    <source>
        <dbReference type="Proteomes" id="UP000036061"/>
    </source>
</evidence>
<sequence length="471" mass="51910">MAGQYQLGENKVLSGVYSFLKSFIKEQTTIGNRGKLALPIVADWGPIGEFVTVRTKASAEKIFGVTEAFHLIWAANPYPMEVLLYRVAGDNAAVASVTLKRNATDVLLVEAKYKGEAGNNLKVVVQPSLLDATKTELLIYRGAELVDSRAAKTVDELVQAFSDSEFVVLKKIADTLPEATAGVNLTGGNSGTSVEAIKYTAYQNALATQKGKYGVFTLGIADPALNAAAEDWTKQQNALGNYIKFVFGGDETRDKNKQTIMKASTDVNHMAVVNVGSGARWKGNTYASSKVAIYIASLMASLPLNYTMALYITPFESLTHEWDPDTDLIEMVQAGVLMLNMDNRQVIIQEPVNTLTIPGPDQSKDYGKIRVADTFHTILHAEEEAGKEWIRQQPNSNSPARRAAFCQMMKQEVFRPLAMLEVIANDYEFIEDPEYHGEDPIYTPARNAGHFIAGFRHQDALEKIYIYNKSK</sequence>
<dbReference type="EMBL" id="CP030117">
    <property type="protein sequence ID" value="AWX56878.1"/>
    <property type="molecule type" value="Genomic_DNA"/>
</dbReference>
<evidence type="ECO:0000313" key="2">
    <source>
        <dbReference type="EMBL" id="AWX56878.1"/>
    </source>
</evidence>